<dbReference type="EMBL" id="DWWJ01000133">
    <property type="protein sequence ID" value="HJC41387.1"/>
    <property type="molecule type" value="Genomic_DNA"/>
</dbReference>
<dbReference type="GO" id="GO:0004521">
    <property type="term" value="F:RNA endonuclease activity"/>
    <property type="evidence" value="ECO:0007669"/>
    <property type="project" value="TreeGrafter"/>
</dbReference>
<reference evidence="4" key="2">
    <citation type="submission" date="2021-04" db="EMBL/GenBank/DDBJ databases">
        <authorList>
            <person name="Gilroy R."/>
        </authorList>
    </citation>
    <scope>NUCLEOTIDE SEQUENCE</scope>
    <source>
        <strain evidence="4">CHK186-1790</strain>
    </source>
</reference>
<dbReference type="SUPFAM" id="SSF56281">
    <property type="entry name" value="Metallo-hydrolase/oxidoreductase"/>
    <property type="match status" value="1"/>
</dbReference>
<dbReference type="SMART" id="SM01027">
    <property type="entry name" value="Beta-Casp"/>
    <property type="match status" value="1"/>
</dbReference>
<evidence type="ECO:0000256" key="1">
    <source>
        <dbReference type="ARBA" id="ARBA00022801"/>
    </source>
</evidence>
<dbReference type="Pfam" id="PF07521">
    <property type="entry name" value="RMMBL"/>
    <property type="match status" value="1"/>
</dbReference>
<name>A0A9D2NZL0_9FIRM</name>
<evidence type="ECO:0000313" key="5">
    <source>
        <dbReference type="Proteomes" id="UP000823882"/>
    </source>
</evidence>
<dbReference type="AlphaFoldDB" id="A0A9D2NZL0"/>
<organism evidence="4 5">
    <name type="scientific">Candidatus Intestinimonas pullistercoris</name>
    <dbReference type="NCBI Taxonomy" id="2838623"/>
    <lineage>
        <taxon>Bacteria</taxon>
        <taxon>Bacillati</taxon>
        <taxon>Bacillota</taxon>
        <taxon>Clostridia</taxon>
        <taxon>Eubacteriales</taxon>
        <taxon>Intestinimonas</taxon>
    </lineage>
</organism>
<evidence type="ECO:0000256" key="2">
    <source>
        <dbReference type="SAM" id="MobiDB-lite"/>
    </source>
</evidence>
<dbReference type="GO" id="GO:0016787">
    <property type="term" value="F:hydrolase activity"/>
    <property type="evidence" value="ECO:0007669"/>
    <property type="project" value="UniProtKB-KW"/>
</dbReference>
<dbReference type="InterPro" id="IPR050698">
    <property type="entry name" value="MBL"/>
</dbReference>
<reference evidence="4" key="1">
    <citation type="journal article" date="2021" name="PeerJ">
        <title>Extensive microbial diversity within the chicken gut microbiome revealed by metagenomics and culture.</title>
        <authorList>
            <person name="Gilroy R."/>
            <person name="Ravi A."/>
            <person name="Getino M."/>
            <person name="Pursley I."/>
            <person name="Horton D.L."/>
            <person name="Alikhan N.F."/>
            <person name="Baker D."/>
            <person name="Gharbi K."/>
            <person name="Hall N."/>
            <person name="Watson M."/>
            <person name="Adriaenssens E.M."/>
            <person name="Foster-Nyarko E."/>
            <person name="Jarju S."/>
            <person name="Secka A."/>
            <person name="Antonio M."/>
            <person name="Oren A."/>
            <person name="Chaudhuri R.R."/>
            <person name="La Ragione R."/>
            <person name="Hildebrand F."/>
            <person name="Pallen M.J."/>
        </authorList>
    </citation>
    <scope>NUCLEOTIDE SEQUENCE</scope>
    <source>
        <strain evidence="4">CHK186-1790</strain>
    </source>
</reference>
<gene>
    <name evidence="4" type="ORF">H9701_07535</name>
</gene>
<dbReference type="Gene3D" id="3.40.50.10890">
    <property type="match status" value="1"/>
</dbReference>
<evidence type="ECO:0000313" key="4">
    <source>
        <dbReference type="EMBL" id="HJC41387.1"/>
    </source>
</evidence>
<dbReference type="InterPro" id="IPR022712">
    <property type="entry name" value="Beta_Casp"/>
</dbReference>
<comment type="caution">
    <text evidence="4">The sequence shown here is derived from an EMBL/GenBank/DDBJ whole genome shotgun (WGS) entry which is preliminary data.</text>
</comment>
<feature type="region of interest" description="Disordered" evidence="2">
    <location>
        <begin position="1"/>
        <end position="24"/>
    </location>
</feature>
<accession>A0A9D2NZL0</accession>
<proteinExistence type="predicted"/>
<dbReference type="Proteomes" id="UP000823882">
    <property type="component" value="Unassembled WGS sequence"/>
</dbReference>
<protein>
    <submittedName>
        <fullName evidence="4">MBL fold metallo-hydrolase</fullName>
    </submittedName>
</protein>
<keyword evidence="1" id="KW-0378">Hydrolase</keyword>
<dbReference type="Pfam" id="PF10996">
    <property type="entry name" value="Beta-Casp"/>
    <property type="match status" value="1"/>
</dbReference>
<evidence type="ECO:0000259" key="3">
    <source>
        <dbReference type="SMART" id="SM01027"/>
    </source>
</evidence>
<feature type="non-terminal residue" evidence="4">
    <location>
        <position position="1"/>
    </location>
</feature>
<dbReference type="InterPro" id="IPR036866">
    <property type="entry name" value="RibonucZ/Hydroxyglut_hydro"/>
</dbReference>
<dbReference type="PANTHER" id="PTHR11203:SF37">
    <property type="entry name" value="INTEGRATOR COMPLEX SUBUNIT 11"/>
    <property type="match status" value="1"/>
</dbReference>
<dbReference type="PANTHER" id="PTHR11203">
    <property type="entry name" value="CLEAVAGE AND POLYADENYLATION SPECIFICITY FACTOR FAMILY MEMBER"/>
    <property type="match status" value="1"/>
</dbReference>
<feature type="domain" description="Beta-Casp" evidence="3">
    <location>
        <begin position="156"/>
        <end position="284"/>
    </location>
</feature>
<dbReference type="InterPro" id="IPR011108">
    <property type="entry name" value="RMMBL"/>
</dbReference>
<sequence length="434" mass="48047">DSAHIQESDAQWQNQKGRRAGRPPVEPLYTLADAEHAMELVTTCEYGQMVDLCPGVRLRFTDAGHLLGSACAELWLTEEGVTRKVVFSGDLGNVDQPIIRDPQPIDEADFVVMESTYGDRLHEPPESYTEALAQIIDETFERGGNVIIPSFAVGRTQELLYFMREMKERGLVRSHPDFRVCVDSPLANEATRIYSGDLHGYLDEEAIEALKGGALFQFPGLTLTESSEESKALNEDKSSKVIISASGMCDAGRIRHHLKHNLWRKECAIVFVGYQAEGSLGRALLEGAKSVKLFGEEIAVNARIVNFKGLSSHADRDHLLAWARHFAPRPRHIFVVHGEASVTEIFAQHLRDAGISAHAAEYEEVYDLAADRMLSAGVPLPPKPVSASGSPAYRKLEAAGQDLLEAIRHNKGGTNKDLAQFEKELLALVRKWDR</sequence>